<dbReference type="EMBL" id="FOKG01000001">
    <property type="protein sequence ID" value="SFA84859.1"/>
    <property type="molecule type" value="Genomic_DNA"/>
</dbReference>
<keyword evidence="1" id="KW-0472">Membrane</keyword>
<dbReference type="RefSeq" id="WP_091669431.1">
    <property type="nucleotide sequence ID" value="NZ_FOKG01000001.1"/>
</dbReference>
<keyword evidence="1" id="KW-0812">Transmembrane</keyword>
<accession>A0A1I0W7Y1</accession>
<keyword evidence="1" id="KW-1133">Transmembrane helix</keyword>
<dbReference type="OrthoDB" id="3630158at2"/>
<proteinExistence type="predicted"/>
<dbReference type="AlphaFoldDB" id="A0A1I0W7Y1"/>
<keyword evidence="3" id="KW-1185">Reference proteome</keyword>
<evidence type="ECO:0000313" key="3">
    <source>
        <dbReference type="Proteomes" id="UP000243799"/>
    </source>
</evidence>
<gene>
    <name evidence="2" type="ORF">SAMN05216266_101825</name>
</gene>
<dbReference type="Proteomes" id="UP000243799">
    <property type="component" value="Unassembled WGS sequence"/>
</dbReference>
<name>A0A1I0W7Y1_9PSEU</name>
<sequence length="138" mass="14071">MATTPDHAPAPPTGRGKLVLAALCGFAVGSGALGLLWGLSASTDGPAADARAACAALERVGELPAPTEGPASSALTQGVLPRILAARELAAAAAEFRPQYRELADHLDGVSRMVVSLNLADEGGRWHLSEARKHCALV</sequence>
<feature type="transmembrane region" description="Helical" evidence="1">
    <location>
        <begin position="18"/>
        <end position="39"/>
    </location>
</feature>
<evidence type="ECO:0000313" key="2">
    <source>
        <dbReference type="EMBL" id="SFA84859.1"/>
    </source>
</evidence>
<organism evidence="2 3">
    <name type="scientific">Amycolatopsis marina</name>
    <dbReference type="NCBI Taxonomy" id="490629"/>
    <lineage>
        <taxon>Bacteria</taxon>
        <taxon>Bacillati</taxon>
        <taxon>Actinomycetota</taxon>
        <taxon>Actinomycetes</taxon>
        <taxon>Pseudonocardiales</taxon>
        <taxon>Pseudonocardiaceae</taxon>
        <taxon>Amycolatopsis</taxon>
    </lineage>
</organism>
<protein>
    <submittedName>
        <fullName evidence="2">Uncharacterized protein</fullName>
    </submittedName>
</protein>
<evidence type="ECO:0000256" key="1">
    <source>
        <dbReference type="SAM" id="Phobius"/>
    </source>
</evidence>
<reference evidence="3" key="1">
    <citation type="submission" date="2016-10" db="EMBL/GenBank/DDBJ databases">
        <authorList>
            <person name="Varghese N."/>
            <person name="Submissions S."/>
        </authorList>
    </citation>
    <scope>NUCLEOTIDE SEQUENCE [LARGE SCALE GENOMIC DNA]</scope>
    <source>
        <strain evidence="3">CGMCC 4.3568</strain>
    </source>
</reference>